<evidence type="ECO:0000313" key="2">
    <source>
        <dbReference type="Proteomes" id="UP001500840"/>
    </source>
</evidence>
<name>A0ABP8NIP5_9BACT</name>
<sequence>MVFPINGLTFAAIARTNLEKEKSYADFGVRTAGPSSWWVADAVQVVSAAQEEIALRNRDRCHRFTVQLVGGDPLEFRPRLKHRGDAFFGGDIDSAVR</sequence>
<reference evidence="2" key="1">
    <citation type="journal article" date="2019" name="Int. J. Syst. Evol. Microbiol.">
        <title>The Global Catalogue of Microorganisms (GCM) 10K type strain sequencing project: providing services to taxonomists for standard genome sequencing and annotation.</title>
        <authorList>
            <consortium name="The Broad Institute Genomics Platform"/>
            <consortium name="The Broad Institute Genome Sequencing Center for Infectious Disease"/>
            <person name="Wu L."/>
            <person name="Ma J."/>
        </authorList>
    </citation>
    <scope>NUCLEOTIDE SEQUENCE [LARGE SCALE GENOMIC DNA]</scope>
    <source>
        <strain evidence="2">JCM 17759</strain>
    </source>
</reference>
<accession>A0ABP8NIP5</accession>
<comment type="caution">
    <text evidence="1">The sequence shown here is derived from an EMBL/GenBank/DDBJ whole genome shotgun (WGS) entry which is preliminary data.</text>
</comment>
<proteinExistence type="predicted"/>
<keyword evidence="2" id="KW-1185">Reference proteome</keyword>
<gene>
    <name evidence="1" type="ORF">GCM10023156_57950</name>
</gene>
<protein>
    <submittedName>
        <fullName evidence="1">Uncharacterized protein</fullName>
    </submittedName>
</protein>
<evidence type="ECO:0000313" key="1">
    <source>
        <dbReference type="EMBL" id="GAA4467696.1"/>
    </source>
</evidence>
<organism evidence="1 2">
    <name type="scientific">Novipirellula rosea</name>
    <dbReference type="NCBI Taxonomy" id="1031540"/>
    <lineage>
        <taxon>Bacteria</taxon>
        <taxon>Pseudomonadati</taxon>
        <taxon>Planctomycetota</taxon>
        <taxon>Planctomycetia</taxon>
        <taxon>Pirellulales</taxon>
        <taxon>Pirellulaceae</taxon>
        <taxon>Novipirellula</taxon>
    </lineage>
</organism>
<dbReference type="EMBL" id="BAABGA010000090">
    <property type="protein sequence ID" value="GAA4467696.1"/>
    <property type="molecule type" value="Genomic_DNA"/>
</dbReference>
<dbReference type="Proteomes" id="UP001500840">
    <property type="component" value="Unassembled WGS sequence"/>
</dbReference>